<dbReference type="Pfam" id="PF26138">
    <property type="entry name" value="DUF8040"/>
    <property type="match status" value="1"/>
</dbReference>
<dbReference type="GO" id="GO:0046872">
    <property type="term" value="F:metal ion binding"/>
    <property type="evidence" value="ECO:0007669"/>
    <property type="project" value="UniProtKB-KW"/>
</dbReference>
<proteinExistence type="predicted"/>
<dbReference type="InterPro" id="IPR027806">
    <property type="entry name" value="HARBI1_dom"/>
</dbReference>
<dbReference type="Pfam" id="PF13359">
    <property type="entry name" value="DDE_Tnp_4"/>
    <property type="match status" value="1"/>
</dbReference>
<gene>
    <name evidence="7" type="ORF">KSP39_PZI023444</name>
</gene>
<dbReference type="InterPro" id="IPR024752">
    <property type="entry name" value="Myb/SANT-like_dom"/>
</dbReference>
<accession>A0AAP0FT99</accession>
<keyword evidence="8" id="KW-1185">Reference proteome</keyword>
<sequence>MGKSKDGGICANWETTHVMLFCDLCSREIDLGNRPTTHFNKEGWGNLVKNFKDRTGLEYSRAQMKNKWDQLKRDWKLWRELKRGETGLGWNPTKRTIDASDDWWKERIEMIPNAKKFRFGGIAPELEEKLDKMFSLVVATGENVWMPSSGELPGLFSQAETLSEEPDDQINDSNNSQTNANEDLNSGTPGQSSHSGAASKRKRKGKRHEMGTKQVMLAHVEKLFSSSEAIMQRVTAPVFFDLLALLEQHHGLRGTQRTPAGEVLAIKIYILGHNETFRKSGERFQHSTETLSRLFMIGLKALTSLSIHNIAPIDPQFRTISSHIRTDDRYMPFFKDCIGAIDGTHVDARIVVENQVPYIGRHGSTTQNVMAVCDFNMCFTYVVPGWEGSAHDTRIYHRAIRDPQSKFPFPPEGISHYLLRYADLLIVFANV</sequence>
<evidence type="ECO:0000256" key="3">
    <source>
        <dbReference type="SAM" id="MobiDB-lite"/>
    </source>
</evidence>
<evidence type="ECO:0000259" key="5">
    <source>
        <dbReference type="Pfam" id="PF13359"/>
    </source>
</evidence>
<dbReference type="PANTHER" id="PTHR31704">
    <property type="entry name" value="MYB/SANT-LIKE DNA-BINDING DOMAIN PROTEIN-RELATED"/>
    <property type="match status" value="1"/>
</dbReference>
<comment type="caution">
    <text evidence="7">The sequence shown here is derived from an EMBL/GenBank/DDBJ whole genome shotgun (WGS) entry which is preliminary data.</text>
</comment>
<feature type="domain" description="DDE Tnp4" evidence="5">
    <location>
        <begin position="341"/>
        <end position="398"/>
    </location>
</feature>
<evidence type="ECO:0000259" key="4">
    <source>
        <dbReference type="Pfam" id="PF12776"/>
    </source>
</evidence>
<keyword evidence="2" id="KW-0479">Metal-binding</keyword>
<dbReference type="AlphaFoldDB" id="A0AAP0FT99"/>
<feature type="region of interest" description="Disordered" evidence="3">
    <location>
        <begin position="161"/>
        <end position="212"/>
    </location>
</feature>
<evidence type="ECO:0000313" key="7">
    <source>
        <dbReference type="EMBL" id="KAK8913776.1"/>
    </source>
</evidence>
<feature type="domain" description="Myb/SANT-like" evidence="4">
    <location>
        <begin position="12"/>
        <end position="106"/>
    </location>
</feature>
<evidence type="ECO:0000259" key="6">
    <source>
        <dbReference type="Pfam" id="PF26138"/>
    </source>
</evidence>
<reference evidence="7 8" key="1">
    <citation type="journal article" date="2022" name="Nat. Plants">
        <title>Genomes of leafy and leafless Platanthera orchids illuminate the evolution of mycoheterotrophy.</title>
        <authorList>
            <person name="Li M.H."/>
            <person name="Liu K.W."/>
            <person name="Li Z."/>
            <person name="Lu H.C."/>
            <person name="Ye Q.L."/>
            <person name="Zhang D."/>
            <person name="Wang J.Y."/>
            <person name="Li Y.F."/>
            <person name="Zhong Z.M."/>
            <person name="Liu X."/>
            <person name="Yu X."/>
            <person name="Liu D.K."/>
            <person name="Tu X.D."/>
            <person name="Liu B."/>
            <person name="Hao Y."/>
            <person name="Liao X.Y."/>
            <person name="Jiang Y.T."/>
            <person name="Sun W.H."/>
            <person name="Chen J."/>
            <person name="Chen Y.Q."/>
            <person name="Ai Y."/>
            <person name="Zhai J.W."/>
            <person name="Wu S.S."/>
            <person name="Zhou Z."/>
            <person name="Hsiao Y.Y."/>
            <person name="Wu W.L."/>
            <person name="Chen Y.Y."/>
            <person name="Lin Y.F."/>
            <person name="Hsu J.L."/>
            <person name="Li C.Y."/>
            <person name="Wang Z.W."/>
            <person name="Zhao X."/>
            <person name="Zhong W.Y."/>
            <person name="Ma X.K."/>
            <person name="Ma L."/>
            <person name="Huang J."/>
            <person name="Chen G.Z."/>
            <person name="Huang M.Z."/>
            <person name="Huang L."/>
            <person name="Peng D.H."/>
            <person name="Luo Y.B."/>
            <person name="Zou S.Q."/>
            <person name="Chen S.P."/>
            <person name="Lan S."/>
            <person name="Tsai W.C."/>
            <person name="Van de Peer Y."/>
            <person name="Liu Z.J."/>
        </authorList>
    </citation>
    <scope>NUCLEOTIDE SEQUENCE [LARGE SCALE GENOMIC DNA]</scope>
    <source>
        <tissue evidence="7">Leaf</tissue>
    </source>
</reference>
<dbReference type="Proteomes" id="UP001418222">
    <property type="component" value="Unassembled WGS sequence"/>
</dbReference>
<organism evidence="7 8">
    <name type="scientific">Platanthera zijinensis</name>
    <dbReference type="NCBI Taxonomy" id="2320716"/>
    <lineage>
        <taxon>Eukaryota</taxon>
        <taxon>Viridiplantae</taxon>
        <taxon>Streptophyta</taxon>
        <taxon>Embryophyta</taxon>
        <taxon>Tracheophyta</taxon>
        <taxon>Spermatophyta</taxon>
        <taxon>Magnoliopsida</taxon>
        <taxon>Liliopsida</taxon>
        <taxon>Asparagales</taxon>
        <taxon>Orchidaceae</taxon>
        <taxon>Orchidoideae</taxon>
        <taxon>Orchideae</taxon>
        <taxon>Orchidinae</taxon>
        <taxon>Platanthera</taxon>
    </lineage>
</organism>
<dbReference type="EMBL" id="JBBWWQ010000021">
    <property type="protein sequence ID" value="KAK8913776.1"/>
    <property type="molecule type" value="Genomic_DNA"/>
</dbReference>
<protein>
    <recommendedName>
        <fullName evidence="9">Myb/SANT-like domain-containing protein</fullName>
    </recommendedName>
</protein>
<evidence type="ECO:0000256" key="1">
    <source>
        <dbReference type="ARBA" id="ARBA00001968"/>
    </source>
</evidence>
<comment type="cofactor">
    <cofactor evidence="1">
        <name>a divalent metal cation</name>
        <dbReference type="ChEBI" id="CHEBI:60240"/>
    </cofactor>
</comment>
<name>A0AAP0FT99_9ASPA</name>
<feature type="domain" description="DUF8040" evidence="6">
    <location>
        <begin position="231"/>
        <end position="303"/>
    </location>
</feature>
<dbReference type="PANTHER" id="PTHR31704:SF37">
    <property type="entry name" value="HEAT SHOCK PROTEIN"/>
    <property type="match status" value="1"/>
</dbReference>
<evidence type="ECO:0008006" key="9">
    <source>
        <dbReference type="Google" id="ProtNLM"/>
    </source>
</evidence>
<dbReference type="InterPro" id="IPR058353">
    <property type="entry name" value="DUF8040"/>
</dbReference>
<evidence type="ECO:0000313" key="8">
    <source>
        <dbReference type="Proteomes" id="UP001418222"/>
    </source>
</evidence>
<feature type="compositionally biased region" description="Polar residues" evidence="3">
    <location>
        <begin position="171"/>
        <end position="194"/>
    </location>
</feature>
<evidence type="ECO:0000256" key="2">
    <source>
        <dbReference type="ARBA" id="ARBA00022723"/>
    </source>
</evidence>
<dbReference type="Pfam" id="PF12776">
    <property type="entry name" value="Myb_DNA-bind_3"/>
    <property type="match status" value="1"/>
</dbReference>